<reference evidence="3" key="1">
    <citation type="submission" date="2014-03" db="EMBL/GenBank/DDBJ databases">
        <authorList>
            <person name="Aksoy S."/>
            <person name="Warren W."/>
            <person name="Wilson R.K."/>
        </authorList>
    </citation>
    <scope>NUCLEOTIDE SEQUENCE [LARGE SCALE GENOMIC DNA]</scope>
    <source>
        <strain evidence="3">IAEA</strain>
    </source>
</reference>
<protein>
    <submittedName>
        <fullName evidence="2">Uncharacterized protein</fullName>
    </submittedName>
</protein>
<feature type="compositionally biased region" description="Basic and acidic residues" evidence="1">
    <location>
        <begin position="381"/>
        <end position="399"/>
    </location>
</feature>
<dbReference type="AlphaFoldDB" id="A0A1B0A9X5"/>
<feature type="region of interest" description="Disordered" evidence="1">
    <location>
        <begin position="488"/>
        <end position="522"/>
    </location>
</feature>
<feature type="region of interest" description="Disordered" evidence="1">
    <location>
        <begin position="152"/>
        <end position="209"/>
    </location>
</feature>
<feature type="compositionally biased region" description="Basic residues" evidence="1">
    <location>
        <begin position="23"/>
        <end position="32"/>
    </location>
</feature>
<keyword evidence="3" id="KW-1185">Reference proteome</keyword>
<name>A0A1B0A9X5_GLOPL</name>
<organism evidence="2 3">
    <name type="scientific">Glossina pallidipes</name>
    <name type="common">Tsetse fly</name>
    <dbReference type="NCBI Taxonomy" id="7398"/>
    <lineage>
        <taxon>Eukaryota</taxon>
        <taxon>Metazoa</taxon>
        <taxon>Ecdysozoa</taxon>
        <taxon>Arthropoda</taxon>
        <taxon>Hexapoda</taxon>
        <taxon>Insecta</taxon>
        <taxon>Pterygota</taxon>
        <taxon>Neoptera</taxon>
        <taxon>Endopterygota</taxon>
        <taxon>Diptera</taxon>
        <taxon>Brachycera</taxon>
        <taxon>Muscomorpha</taxon>
        <taxon>Hippoboscoidea</taxon>
        <taxon>Glossinidae</taxon>
        <taxon>Glossina</taxon>
    </lineage>
</organism>
<evidence type="ECO:0000313" key="2">
    <source>
        <dbReference type="EnsemblMetazoa" id="GPAI038919-PA"/>
    </source>
</evidence>
<evidence type="ECO:0000313" key="3">
    <source>
        <dbReference type="Proteomes" id="UP000092445"/>
    </source>
</evidence>
<reference evidence="2" key="2">
    <citation type="submission" date="2020-05" db="UniProtKB">
        <authorList>
            <consortium name="EnsemblMetazoa"/>
        </authorList>
    </citation>
    <scope>IDENTIFICATION</scope>
    <source>
        <strain evidence="2">IAEA</strain>
    </source>
</reference>
<feature type="region of interest" description="Disordered" evidence="1">
    <location>
        <begin position="19"/>
        <end position="41"/>
    </location>
</feature>
<sequence>MGVIAHNISAADIAQNTTASTKVTKRTKRKTQTTRNVDDDDRVSVSNLEHKAIASEGDACLEKQKHNHNKKQINDDAKSHAHNVSKQMEHSSNTLDEAKEMALTSRTSVSKKSSCYINPPDTSLNVDMHKKRYHSQKAAETVKSASTLANRNSSFALQKSKSSMAKESKEDKLKSKTRLKKKRKAFQIPPPPVVSPNSTTESNDSKRNPLPEIILSNEEMILSDTPLIPLSDNGIQTMMEKILNKQKADNNNSNSEETRAKEIASIKNYGDEEDADREQNIVRTMSGSCYLELYHNDIELRTQNSPYRTSDSSFVSATSIKAKSSQEGMPKIKPIPPPKPKKSADSFSSQSITSENLKIENSLKDTERSSNPKIATLRTSAEPEQKIESAESSAKRNEELTAEPTAHTERVAYSAPAAAVASLTPITSAISATSACLIPSSTPTGSTTSVSSVTIATSASSATSAASATPVMLTTPGISTAPAILTAPTIPIKPTKPPASTTLTKPATTPPSTSPRPPIASVSPVASARSIPFTMSVTSAAEPVEDLRIDDLIKERDMYLELCVGNRFYNNPNYGEPWKIFSKISERLVNDVLGSVETDFSLGVSKFVEDFLEIETKS</sequence>
<dbReference type="STRING" id="7398.A0A1B0A9X5"/>
<feature type="compositionally biased region" description="Basic and acidic residues" evidence="1">
    <location>
        <begin position="357"/>
        <end position="370"/>
    </location>
</feature>
<feature type="compositionally biased region" description="Polar residues" evidence="1">
    <location>
        <begin position="318"/>
        <end position="327"/>
    </location>
</feature>
<feature type="compositionally biased region" description="Low complexity" evidence="1">
    <location>
        <begin position="488"/>
        <end position="507"/>
    </location>
</feature>
<dbReference type="VEuPathDB" id="VectorBase:GPAI038919"/>
<feature type="compositionally biased region" description="Basic residues" evidence="1">
    <location>
        <begin position="175"/>
        <end position="185"/>
    </location>
</feature>
<accession>A0A1B0A9X5</accession>
<feature type="region of interest" description="Disordered" evidence="1">
    <location>
        <begin position="318"/>
        <end position="409"/>
    </location>
</feature>
<dbReference type="Proteomes" id="UP000092445">
    <property type="component" value="Unassembled WGS sequence"/>
</dbReference>
<dbReference type="EnsemblMetazoa" id="GPAI038919-RA">
    <property type="protein sequence ID" value="GPAI038919-PA"/>
    <property type="gene ID" value="GPAI038919"/>
</dbReference>
<evidence type="ECO:0000256" key="1">
    <source>
        <dbReference type="SAM" id="MobiDB-lite"/>
    </source>
</evidence>
<proteinExistence type="predicted"/>
<feature type="compositionally biased region" description="Polar residues" evidence="1">
    <location>
        <begin position="345"/>
        <end position="356"/>
    </location>
</feature>
<feature type="compositionally biased region" description="Basic and acidic residues" evidence="1">
    <location>
        <begin position="164"/>
        <end position="174"/>
    </location>
</feature>
<feature type="compositionally biased region" description="Pro residues" evidence="1">
    <location>
        <begin position="508"/>
        <end position="518"/>
    </location>
</feature>